<dbReference type="EMBL" id="ODYU01000089">
    <property type="protein sequence ID" value="SOQ34261.1"/>
    <property type="molecule type" value="Genomic_DNA"/>
</dbReference>
<feature type="domain" description="FLYWCH-type" evidence="4">
    <location>
        <begin position="1"/>
        <end position="52"/>
    </location>
</feature>
<evidence type="ECO:0000256" key="1">
    <source>
        <dbReference type="ARBA" id="ARBA00022723"/>
    </source>
</evidence>
<dbReference type="GO" id="GO:0008270">
    <property type="term" value="F:zinc ion binding"/>
    <property type="evidence" value="ECO:0007669"/>
    <property type="project" value="UniProtKB-KW"/>
</dbReference>
<proteinExistence type="predicted"/>
<name>A0A2H1V0B0_SPOFR</name>
<organism evidence="5">
    <name type="scientific">Spodoptera frugiperda</name>
    <name type="common">Fall armyworm</name>
    <dbReference type="NCBI Taxonomy" id="7108"/>
    <lineage>
        <taxon>Eukaryota</taxon>
        <taxon>Metazoa</taxon>
        <taxon>Ecdysozoa</taxon>
        <taxon>Arthropoda</taxon>
        <taxon>Hexapoda</taxon>
        <taxon>Insecta</taxon>
        <taxon>Pterygota</taxon>
        <taxon>Neoptera</taxon>
        <taxon>Endopterygota</taxon>
        <taxon>Lepidoptera</taxon>
        <taxon>Glossata</taxon>
        <taxon>Ditrysia</taxon>
        <taxon>Noctuoidea</taxon>
        <taxon>Noctuidae</taxon>
        <taxon>Amphipyrinae</taxon>
        <taxon>Spodoptera</taxon>
    </lineage>
</organism>
<keyword evidence="2" id="KW-0863">Zinc-finger</keyword>
<dbReference type="InterPro" id="IPR007588">
    <property type="entry name" value="Znf_FLYWCH"/>
</dbReference>
<dbReference type="Gene3D" id="2.20.25.240">
    <property type="match status" value="1"/>
</dbReference>
<gene>
    <name evidence="5" type="ORF">SFRICE_000691</name>
</gene>
<evidence type="ECO:0000256" key="3">
    <source>
        <dbReference type="ARBA" id="ARBA00022833"/>
    </source>
</evidence>
<dbReference type="Pfam" id="PF04500">
    <property type="entry name" value="FLYWCH"/>
    <property type="match status" value="1"/>
</dbReference>
<keyword evidence="3" id="KW-0862">Zinc</keyword>
<accession>A0A2H1V0B0</accession>
<evidence type="ECO:0000259" key="4">
    <source>
        <dbReference type="Pfam" id="PF04500"/>
    </source>
</evidence>
<keyword evidence="1" id="KW-0479">Metal-binding</keyword>
<reference evidence="5" key="1">
    <citation type="submission" date="2016-07" db="EMBL/GenBank/DDBJ databases">
        <authorList>
            <person name="Bretaudeau A."/>
        </authorList>
    </citation>
    <scope>NUCLEOTIDE SEQUENCE</scope>
    <source>
        <strain evidence="5">Rice</strain>
        <tissue evidence="5">Whole body</tissue>
    </source>
</reference>
<evidence type="ECO:0000256" key="2">
    <source>
        <dbReference type="ARBA" id="ARBA00022771"/>
    </source>
</evidence>
<dbReference type="AlphaFoldDB" id="A0A2H1V0B0"/>
<sequence length="67" mass="8000">MLNGYTYYCKKQCKRTRNFHWYCSTHNCRGCNAKLKLNDKFAIVGLENQHTHPPAEYCIHEGQYIKM</sequence>
<evidence type="ECO:0000313" key="5">
    <source>
        <dbReference type="EMBL" id="SOQ34261.1"/>
    </source>
</evidence>
<protein>
    <submittedName>
        <fullName evidence="5">SFRICE_000691</fullName>
    </submittedName>
</protein>